<name>A0AAU7DU75_9MICO</name>
<proteinExistence type="predicted"/>
<protein>
    <submittedName>
        <fullName evidence="3">Uncharacterized protein</fullName>
    </submittedName>
</protein>
<feature type="compositionally biased region" description="Polar residues" evidence="1">
    <location>
        <begin position="44"/>
        <end position="62"/>
    </location>
</feature>
<keyword evidence="2" id="KW-0812">Transmembrane</keyword>
<keyword evidence="2" id="KW-0472">Membrane</keyword>
<dbReference type="AlphaFoldDB" id="A0AAU7DU75"/>
<evidence type="ECO:0000256" key="1">
    <source>
        <dbReference type="SAM" id="MobiDB-lite"/>
    </source>
</evidence>
<organism evidence="3">
    <name type="scientific">Jonesiaceae bacterium BS-20</name>
    <dbReference type="NCBI Taxonomy" id="3120821"/>
    <lineage>
        <taxon>Bacteria</taxon>
        <taxon>Bacillati</taxon>
        <taxon>Actinomycetota</taxon>
        <taxon>Actinomycetes</taxon>
        <taxon>Micrococcales</taxon>
        <taxon>Jonesiaceae</taxon>
    </lineage>
</organism>
<feature type="region of interest" description="Disordered" evidence="1">
    <location>
        <begin position="35"/>
        <end position="62"/>
    </location>
</feature>
<sequence>MTQKPKRSIPPVLWAVITVAAGALILTLLSILAPPPAPEPSPTNSSTQDSAVQTNTSTVRLS</sequence>
<accession>A0AAU7DU75</accession>
<evidence type="ECO:0000256" key="2">
    <source>
        <dbReference type="SAM" id="Phobius"/>
    </source>
</evidence>
<dbReference type="EMBL" id="CP146203">
    <property type="protein sequence ID" value="XBH21514.1"/>
    <property type="molecule type" value="Genomic_DNA"/>
</dbReference>
<keyword evidence="2" id="KW-1133">Transmembrane helix</keyword>
<reference evidence="3" key="1">
    <citation type="submission" date="2024-02" db="EMBL/GenBank/DDBJ databases">
        <title>Tomenella chthoni gen. nov. sp. nov., a member of the family Jonesiaceae isolated from bat guano.</title>
        <authorList>
            <person name="Miller S.L."/>
            <person name="King J."/>
            <person name="Sankaranarayanan K."/>
            <person name="Lawson P.A."/>
        </authorList>
    </citation>
    <scope>NUCLEOTIDE SEQUENCE</scope>
    <source>
        <strain evidence="3">BS-20</strain>
    </source>
</reference>
<feature type="transmembrane region" description="Helical" evidence="2">
    <location>
        <begin position="12"/>
        <end position="33"/>
    </location>
</feature>
<evidence type="ECO:0000313" key="3">
    <source>
        <dbReference type="EMBL" id="XBH21514.1"/>
    </source>
</evidence>
<gene>
    <name evidence="3" type="ORF">V5R04_15090</name>
</gene>